<name>A0ABX2CQP3_9CYAN</name>
<evidence type="ECO:0000313" key="2">
    <source>
        <dbReference type="EMBL" id="NQE32739.1"/>
    </source>
</evidence>
<proteinExistence type="predicted"/>
<evidence type="ECO:0000256" key="1">
    <source>
        <dbReference type="SAM" id="MobiDB-lite"/>
    </source>
</evidence>
<keyword evidence="3" id="KW-1185">Reference proteome</keyword>
<dbReference type="EMBL" id="SRRZ01000005">
    <property type="protein sequence ID" value="NQE32739.1"/>
    <property type="molecule type" value="Genomic_DNA"/>
</dbReference>
<gene>
    <name evidence="2" type="ORF">E5S67_00455</name>
</gene>
<dbReference type="RefSeq" id="WP_172185085.1">
    <property type="nucleotide sequence ID" value="NZ_CAWPPK010000263.1"/>
</dbReference>
<evidence type="ECO:0000313" key="3">
    <source>
        <dbReference type="Proteomes" id="UP000702425"/>
    </source>
</evidence>
<dbReference type="Proteomes" id="UP000702425">
    <property type="component" value="Unassembled WGS sequence"/>
</dbReference>
<accession>A0ABX2CQP3</accession>
<organism evidence="2 3">
    <name type="scientific">Microcoleus asticus IPMA8</name>
    <dbReference type="NCBI Taxonomy" id="2563858"/>
    <lineage>
        <taxon>Bacteria</taxon>
        <taxon>Bacillati</taxon>
        <taxon>Cyanobacteriota</taxon>
        <taxon>Cyanophyceae</taxon>
        <taxon>Oscillatoriophycideae</taxon>
        <taxon>Oscillatoriales</taxon>
        <taxon>Microcoleaceae</taxon>
        <taxon>Microcoleus</taxon>
        <taxon>Microcoleus asticus</taxon>
    </lineage>
</organism>
<sequence>MSTGKNQIDTPKMKVFSMADRAKPSEKQKGQSLFWVMNQIWQFFIVATAGPDELRIWQTSDNDGNTWWHGCDRATGRSTCVATEDEMRAWLDRRYCQ</sequence>
<protein>
    <submittedName>
        <fullName evidence="2">Uncharacterized protein</fullName>
    </submittedName>
</protein>
<comment type="caution">
    <text evidence="2">The sequence shown here is derived from an EMBL/GenBank/DDBJ whole genome shotgun (WGS) entry which is preliminary data.</text>
</comment>
<feature type="region of interest" description="Disordered" evidence="1">
    <location>
        <begin position="1"/>
        <end position="25"/>
    </location>
</feature>
<reference evidence="2 3" key="1">
    <citation type="journal article" date="2020" name="Sci. Rep.">
        <title>A novel cyanobacterial geosmin producer, revising GeoA distribution and dispersion patterns in Bacteria.</title>
        <authorList>
            <person name="Churro C."/>
            <person name="Semedo-Aguiar A.P."/>
            <person name="Silva A.D."/>
            <person name="Pereira-Leal J.B."/>
            <person name="Leite R.B."/>
        </authorList>
    </citation>
    <scope>NUCLEOTIDE SEQUENCE [LARGE SCALE GENOMIC DNA]</scope>
    <source>
        <strain evidence="2 3">IPMA8</strain>
    </source>
</reference>